<feature type="region of interest" description="Disordered" evidence="1">
    <location>
        <begin position="192"/>
        <end position="214"/>
    </location>
</feature>
<dbReference type="RefSeq" id="WP_011798389.1">
    <property type="nucleotide sequence ID" value="NC_008759.1"/>
</dbReference>
<geneLocation type="plasmid" evidence="2 3">
    <name>pPNAP03</name>
</geneLocation>
<organism evidence="2 3">
    <name type="scientific">Polaromonas naphthalenivorans (strain CJ2)</name>
    <dbReference type="NCBI Taxonomy" id="365044"/>
    <lineage>
        <taxon>Bacteria</taxon>
        <taxon>Pseudomonadati</taxon>
        <taxon>Pseudomonadota</taxon>
        <taxon>Betaproteobacteria</taxon>
        <taxon>Burkholderiales</taxon>
        <taxon>Comamonadaceae</taxon>
        <taxon>Polaromonas</taxon>
    </lineage>
</organism>
<evidence type="ECO:0000313" key="2">
    <source>
        <dbReference type="EMBL" id="ABM40018.1"/>
    </source>
</evidence>
<reference evidence="3" key="1">
    <citation type="journal article" date="2009" name="Environ. Microbiol.">
        <title>The genome of Polaromonas naphthalenivorans strain CJ2, isolated from coal tar-contaminated sediment, reveals physiological and metabolic versatility and evolution through extensive horizontal gene transfer.</title>
        <authorList>
            <person name="Yagi J.M."/>
            <person name="Sims D."/>
            <person name="Brettin T."/>
            <person name="Bruce D."/>
            <person name="Madsen E.L."/>
        </authorList>
    </citation>
    <scope>NUCLEOTIDE SEQUENCE [LARGE SCALE GENOMIC DNA]</scope>
    <source>
        <strain evidence="3">CJ2</strain>
        <plasmid evidence="3">Plasmid pPNAP03</plasmid>
    </source>
</reference>
<dbReference type="AlphaFoldDB" id="A1VWJ0"/>
<protein>
    <submittedName>
        <fullName evidence="2">Uncharacterized protein</fullName>
    </submittedName>
</protein>
<name>A1VWJ0_POLNA</name>
<sequence length="357" mass="38909">MSNSYQVVTSIPEIELLNRRLAVNLKKSYSFQKEREVTSPAGKFIAKVNFQASAGTAIRAWTGLTHKDKLLNLFFVGEPRGAELLDIVVQLNFPALTYQRRVAGAFVKDQNGAVFVAHRGNLTKGNGALKKADVLREFSSQQIEAADNKQTAKLILISGLADLTLVTRLGEFADEARDVAIKLGKQAKQAKAAAARGGARQGATTTNPPRPGRVRATAGMKLQQYFDEYAGTGSTKGHEGGQRTVEHGHIVKALEAHQRHTGESQKAQAIDLAVVAQHQVNLFEVKTSAKTTDVYTGVGQLIIHGESICERLTLPVHRFLVLPEMPNSLHAKHIQGKAEVRIVTYQKVQGGYEFIGL</sequence>
<evidence type="ECO:0000256" key="1">
    <source>
        <dbReference type="SAM" id="MobiDB-lite"/>
    </source>
</evidence>
<gene>
    <name evidence="2" type="ordered locus">Pnap_4957</name>
</gene>
<feature type="compositionally biased region" description="Low complexity" evidence="1">
    <location>
        <begin position="192"/>
        <end position="206"/>
    </location>
</feature>
<dbReference type="Proteomes" id="UP000000644">
    <property type="component" value="Plasmid pPNAP03"/>
</dbReference>
<dbReference type="OrthoDB" id="9123499at2"/>
<evidence type="ECO:0000313" key="3">
    <source>
        <dbReference type="Proteomes" id="UP000000644"/>
    </source>
</evidence>
<accession>A1VWJ0</accession>
<dbReference type="EMBL" id="CP000532">
    <property type="protein sequence ID" value="ABM40018.1"/>
    <property type="molecule type" value="Genomic_DNA"/>
</dbReference>
<keyword evidence="2" id="KW-0614">Plasmid</keyword>
<keyword evidence="3" id="KW-1185">Reference proteome</keyword>
<dbReference type="KEGG" id="pna:Pnap_4957"/>
<dbReference type="HOGENOM" id="CLU_071488_0_0_4"/>
<proteinExistence type="predicted"/>